<gene>
    <name evidence="7" type="ORF">EBB54_19980</name>
</gene>
<comment type="subcellular location">
    <subcellularLocation>
        <location evidence="1">Cell membrane</location>
        <topology evidence="1">Multi-pass membrane protein</topology>
    </subcellularLocation>
</comment>
<evidence type="ECO:0000256" key="1">
    <source>
        <dbReference type="ARBA" id="ARBA00004651"/>
    </source>
</evidence>
<keyword evidence="5 6" id="KW-0472">Membrane</keyword>
<keyword evidence="8" id="KW-1185">Reference proteome</keyword>
<dbReference type="Proteomes" id="UP000274920">
    <property type="component" value="Unassembled WGS sequence"/>
</dbReference>
<keyword evidence="4 6" id="KW-1133">Transmembrane helix</keyword>
<evidence type="ECO:0000256" key="2">
    <source>
        <dbReference type="ARBA" id="ARBA00022475"/>
    </source>
</evidence>
<dbReference type="PANTHER" id="PTHR43370">
    <property type="entry name" value="SUGAR ABC TRANSPORTER INTEGRAL MEMBRANE PROTEIN-RELATED"/>
    <property type="match status" value="1"/>
</dbReference>
<evidence type="ECO:0000313" key="7">
    <source>
        <dbReference type="EMBL" id="RRK33367.1"/>
    </source>
</evidence>
<feature type="transmembrane region" description="Helical" evidence="6">
    <location>
        <begin position="59"/>
        <end position="82"/>
    </location>
</feature>
<feature type="transmembrane region" description="Helical" evidence="6">
    <location>
        <begin position="147"/>
        <end position="169"/>
    </location>
</feature>
<evidence type="ECO:0000256" key="5">
    <source>
        <dbReference type="ARBA" id="ARBA00023136"/>
    </source>
</evidence>
<sequence>MNTILNIIASSIRMSIPLGYASIAGAISEFSGIVALGLEGFMTIGAFSGVLGAYYFGNAWIGVLTAAAVGALYALIFGVFCIKYQSNQVVAGVGMNIIAEGLVSVLMIGIFGSKGKSEMVDSLSVIHIPVIKDIPVLNVLLSGYSGLAYLLAAVAVLSWVVIYKMPVGIRLRATGINDKVVDSLGLRSNLIKYISVMVCGALSALGGVFLSLSQLNFYSKDMVAGRGYIALAIFVFAKKNPMYCVWISVLFGLTETIQLRMQAFPIPTQFLSMIPYLCTLLMLLFAAKNFKIRRKEHV</sequence>
<keyword evidence="3 6" id="KW-0812">Transmembrane</keyword>
<comment type="caution">
    <text evidence="7">The sequence shown here is derived from an EMBL/GenBank/DDBJ whole genome shotgun (WGS) entry which is preliminary data.</text>
</comment>
<name>A0A3R8JPH7_9FIRM</name>
<dbReference type="GO" id="GO:0005886">
    <property type="term" value="C:plasma membrane"/>
    <property type="evidence" value="ECO:0007669"/>
    <property type="project" value="UniProtKB-SubCell"/>
</dbReference>
<feature type="transmembrane region" description="Helical" evidence="6">
    <location>
        <begin position="20"/>
        <end position="47"/>
    </location>
</feature>
<dbReference type="AlphaFoldDB" id="A0A3R8JPH7"/>
<dbReference type="GO" id="GO:0022857">
    <property type="term" value="F:transmembrane transporter activity"/>
    <property type="evidence" value="ECO:0007669"/>
    <property type="project" value="InterPro"/>
</dbReference>
<dbReference type="Pfam" id="PF02653">
    <property type="entry name" value="BPD_transp_2"/>
    <property type="match status" value="1"/>
</dbReference>
<reference evidence="7" key="1">
    <citation type="submission" date="2018-10" db="EMBL/GenBank/DDBJ databases">
        <title>Schaedlerella arabinophila gen. nov. sp. nov., isolated from the mouse intestinal tract and comparative analysis with the genome of the closely related altered Schaedler flora strain ASF502.</title>
        <authorList>
            <person name="Miyake S."/>
            <person name="Soh M."/>
            <person name="Seedorf H."/>
        </authorList>
    </citation>
    <scope>NUCLEOTIDE SEQUENCE [LARGE SCALE GENOMIC DNA]</scope>
    <source>
        <strain evidence="7">DSM 106076</strain>
    </source>
</reference>
<feature type="transmembrane region" description="Helical" evidence="6">
    <location>
        <begin position="269"/>
        <end position="287"/>
    </location>
</feature>
<evidence type="ECO:0000256" key="6">
    <source>
        <dbReference type="SAM" id="Phobius"/>
    </source>
</evidence>
<feature type="transmembrane region" description="Helical" evidence="6">
    <location>
        <begin position="89"/>
        <end position="111"/>
    </location>
</feature>
<organism evidence="7 8">
    <name type="scientific">Schaedlerella arabinosiphila</name>
    <dbReference type="NCBI Taxonomy" id="2044587"/>
    <lineage>
        <taxon>Bacteria</taxon>
        <taxon>Bacillati</taxon>
        <taxon>Bacillota</taxon>
        <taxon>Clostridia</taxon>
        <taxon>Lachnospirales</taxon>
        <taxon>Lachnospiraceae</taxon>
        <taxon>Schaedlerella</taxon>
    </lineage>
</organism>
<accession>A0A3R8JPH7</accession>
<proteinExistence type="predicted"/>
<evidence type="ECO:0000256" key="4">
    <source>
        <dbReference type="ARBA" id="ARBA00022989"/>
    </source>
</evidence>
<dbReference type="CDD" id="cd06580">
    <property type="entry name" value="TM_PBP1_transp_TpRbsC_like"/>
    <property type="match status" value="1"/>
</dbReference>
<evidence type="ECO:0000313" key="8">
    <source>
        <dbReference type="Proteomes" id="UP000274920"/>
    </source>
</evidence>
<dbReference type="RefSeq" id="WP_125128632.1">
    <property type="nucleotide sequence ID" value="NZ_RHJS01000002.1"/>
</dbReference>
<protein>
    <submittedName>
        <fullName evidence="7">ABC transporter permease</fullName>
    </submittedName>
</protein>
<dbReference type="InterPro" id="IPR001851">
    <property type="entry name" value="ABC_transp_permease"/>
</dbReference>
<evidence type="ECO:0000256" key="3">
    <source>
        <dbReference type="ARBA" id="ARBA00022692"/>
    </source>
</evidence>
<keyword evidence="2" id="KW-1003">Cell membrane</keyword>
<dbReference type="EMBL" id="RHJS01000002">
    <property type="protein sequence ID" value="RRK33367.1"/>
    <property type="molecule type" value="Genomic_DNA"/>
</dbReference>
<dbReference type="PANTHER" id="PTHR43370:SF1">
    <property type="entry name" value="GUANOSINE ABC TRANSPORTER PERMEASE PROTEIN NUPQ"/>
    <property type="match status" value="1"/>
</dbReference>